<dbReference type="PANTHER" id="PTHR46494">
    <property type="entry name" value="CORA FAMILY METAL ION TRANSPORTER (EUROFUNG)"/>
    <property type="match status" value="1"/>
</dbReference>
<dbReference type="InterPro" id="IPR002523">
    <property type="entry name" value="MgTranspt_CorA/ZnTranspt_ZntB"/>
</dbReference>
<name>A0A6G1JKB5_9PLEO</name>
<feature type="transmembrane region" description="Helical" evidence="6">
    <location>
        <begin position="507"/>
        <end position="527"/>
    </location>
</feature>
<keyword evidence="2 6" id="KW-0812">Transmembrane</keyword>
<reference evidence="7" key="1">
    <citation type="journal article" date="2020" name="Stud. Mycol.">
        <title>101 Dothideomycetes genomes: a test case for predicting lifestyles and emergence of pathogens.</title>
        <authorList>
            <person name="Haridas S."/>
            <person name="Albert R."/>
            <person name="Binder M."/>
            <person name="Bloem J."/>
            <person name="Labutti K."/>
            <person name="Salamov A."/>
            <person name="Andreopoulos B."/>
            <person name="Baker S."/>
            <person name="Barry K."/>
            <person name="Bills G."/>
            <person name="Bluhm B."/>
            <person name="Cannon C."/>
            <person name="Castanera R."/>
            <person name="Culley D."/>
            <person name="Daum C."/>
            <person name="Ezra D."/>
            <person name="Gonzalez J."/>
            <person name="Henrissat B."/>
            <person name="Kuo A."/>
            <person name="Liang C."/>
            <person name="Lipzen A."/>
            <person name="Lutzoni F."/>
            <person name="Magnuson J."/>
            <person name="Mondo S."/>
            <person name="Nolan M."/>
            <person name="Ohm R."/>
            <person name="Pangilinan J."/>
            <person name="Park H.-J."/>
            <person name="Ramirez L."/>
            <person name="Alfaro M."/>
            <person name="Sun H."/>
            <person name="Tritt A."/>
            <person name="Yoshinaga Y."/>
            <person name="Zwiers L.-H."/>
            <person name="Turgeon B."/>
            <person name="Goodwin S."/>
            <person name="Spatafora J."/>
            <person name="Crous P."/>
            <person name="Grigoriev I."/>
        </authorList>
    </citation>
    <scope>NUCLEOTIDE SEQUENCE</scope>
    <source>
        <strain evidence="7">CBS 122367</strain>
    </source>
</reference>
<accession>A0A6G1JKB5</accession>
<evidence type="ECO:0008006" key="9">
    <source>
        <dbReference type="Google" id="ProtNLM"/>
    </source>
</evidence>
<evidence type="ECO:0000256" key="1">
    <source>
        <dbReference type="ARBA" id="ARBA00004651"/>
    </source>
</evidence>
<evidence type="ECO:0000313" key="8">
    <source>
        <dbReference type="Proteomes" id="UP000799291"/>
    </source>
</evidence>
<dbReference type="PANTHER" id="PTHR46494:SF1">
    <property type="entry name" value="CORA FAMILY METAL ION TRANSPORTER (EUROFUNG)"/>
    <property type="match status" value="1"/>
</dbReference>
<dbReference type="InterPro" id="IPR045863">
    <property type="entry name" value="CorA_TM1_TM2"/>
</dbReference>
<dbReference type="GO" id="GO:0000287">
    <property type="term" value="F:magnesium ion binding"/>
    <property type="evidence" value="ECO:0007669"/>
    <property type="project" value="TreeGrafter"/>
</dbReference>
<gene>
    <name evidence="7" type="ORF">K458DRAFT_355391</name>
</gene>
<dbReference type="AlphaFoldDB" id="A0A6G1JKB5"/>
<feature type="transmembrane region" description="Helical" evidence="6">
    <location>
        <begin position="539"/>
        <end position="561"/>
    </location>
</feature>
<dbReference type="Pfam" id="PF01544">
    <property type="entry name" value="CorA"/>
    <property type="match status" value="1"/>
</dbReference>
<dbReference type="GO" id="GO:0050897">
    <property type="term" value="F:cobalt ion binding"/>
    <property type="evidence" value="ECO:0007669"/>
    <property type="project" value="TreeGrafter"/>
</dbReference>
<comment type="subcellular location">
    <subcellularLocation>
        <location evidence="1">Cell membrane</location>
        <topology evidence="1">Multi-pass membrane protein</topology>
    </subcellularLocation>
</comment>
<dbReference type="Gene3D" id="1.20.58.340">
    <property type="entry name" value="Magnesium transport protein CorA, transmembrane region"/>
    <property type="match status" value="1"/>
</dbReference>
<organism evidence="7 8">
    <name type="scientific">Lentithecium fluviatile CBS 122367</name>
    <dbReference type="NCBI Taxonomy" id="1168545"/>
    <lineage>
        <taxon>Eukaryota</taxon>
        <taxon>Fungi</taxon>
        <taxon>Dikarya</taxon>
        <taxon>Ascomycota</taxon>
        <taxon>Pezizomycotina</taxon>
        <taxon>Dothideomycetes</taxon>
        <taxon>Pleosporomycetidae</taxon>
        <taxon>Pleosporales</taxon>
        <taxon>Massarineae</taxon>
        <taxon>Lentitheciaceae</taxon>
        <taxon>Lentithecium</taxon>
    </lineage>
</organism>
<dbReference type="SUPFAM" id="SSF144083">
    <property type="entry name" value="Magnesium transport protein CorA, transmembrane region"/>
    <property type="match status" value="1"/>
</dbReference>
<evidence type="ECO:0000256" key="6">
    <source>
        <dbReference type="SAM" id="Phobius"/>
    </source>
</evidence>
<dbReference type="EMBL" id="MU005570">
    <property type="protein sequence ID" value="KAF2690994.1"/>
    <property type="molecule type" value="Genomic_DNA"/>
</dbReference>
<keyword evidence="4 6" id="KW-0472">Membrane</keyword>
<feature type="region of interest" description="Disordered" evidence="5">
    <location>
        <begin position="129"/>
        <end position="169"/>
    </location>
</feature>
<keyword evidence="8" id="KW-1185">Reference proteome</keyword>
<protein>
    <recommendedName>
        <fullName evidence="9">ADP-ribosylation factor</fullName>
    </recommendedName>
</protein>
<evidence type="ECO:0000256" key="5">
    <source>
        <dbReference type="SAM" id="MobiDB-lite"/>
    </source>
</evidence>
<proteinExistence type="predicted"/>
<dbReference type="GO" id="GO:0015087">
    <property type="term" value="F:cobalt ion transmembrane transporter activity"/>
    <property type="evidence" value="ECO:0007669"/>
    <property type="project" value="TreeGrafter"/>
</dbReference>
<evidence type="ECO:0000256" key="3">
    <source>
        <dbReference type="ARBA" id="ARBA00022989"/>
    </source>
</evidence>
<dbReference type="Proteomes" id="UP000799291">
    <property type="component" value="Unassembled WGS sequence"/>
</dbReference>
<keyword evidence="3 6" id="KW-1133">Transmembrane helix</keyword>
<evidence type="ECO:0000256" key="4">
    <source>
        <dbReference type="ARBA" id="ARBA00023136"/>
    </source>
</evidence>
<feature type="compositionally biased region" description="Basic residues" evidence="5">
    <location>
        <begin position="147"/>
        <end position="156"/>
    </location>
</feature>
<dbReference type="GO" id="GO:0015095">
    <property type="term" value="F:magnesium ion transmembrane transporter activity"/>
    <property type="evidence" value="ECO:0007669"/>
    <property type="project" value="TreeGrafter"/>
</dbReference>
<dbReference type="GO" id="GO:0005886">
    <property type="term" value="C:plasma membrane"/>
    <property type="evidence" value="ECO:0007669"/>
    <property type="project" value="UniProtKB-SubCell"/>
</dbReference>
<evidence type="ECO:0000256" key="2">
    <source>
        <dbReference type="ARBA" id="ARBA00022692"/>
    </source>
</evidence>
<dbReference type="OrthoDB" id="5430812at2759"/>
<evidence type="ECO:0000313" key="7">
    <source>
        <dbReference type="EMBL" id="KAF2690994.1"/>
    </source>
</evidence>
<sequence length="595" mass="68759">MEGPFRPASPAEELPAYYQDLGDDDILESFRDFDNGRNFDLFDRQTRNPKSSNFCIDFGDDEAYCAFDLGSDSFSRLLSTPRPPNLHTRWINLWLPYNQKDTLHALAKHYDFSPRLLGMMCSDPLPTKEDALQTKKSSATLASGKSQKSHRSRKSQKSKEESLDSEESIGMTEMMHSTQLEMVRDLSHYHIVDEVWHWSTVDWGRRFVCLGYNSLHDVRTKNSAGHDDNVDKSRDTPHAKRVWNWLLLTEDKTVISISEDPFPFSDGNLRPHELKTLYTTRRNMVSCFRQLTKAPTPLRENSLIMLPIRHRIGNSDEETAHRPTDAPGLLFYYLFEDWFTTYSLVTRREHGYAAELDRLRREMLVRANLSHVDQLHHIGCQLAVLKRVYQAYELIIERVLKKQEATLASLKNSHIVSGVDSLASSIPVVNSASHGPQIPEADSLLGVSLSSAARARFERLKDRIMLYALSEIQECIDQKDSLVMMNFNLIAIKESFSVERLTRITLLLAKVTIVFMPVTLLTGYFSIQFQNMEFTQKSYWWAFAVVLAISFVLLFLFSFFTGSFEGKIVTRPWSRIMYDFSKRWLTHRRGKNKMF</sequence>